<dbReference type="Proteomes" id="UP000789702">
    <property type="component" value="Unassembled WGS sequence"/>
</dbReference>
<gene>
    <name evidence="1" type="ORF">DHETER_LOCUS6238</name>
</gene>
<evidence type="ECO:0000313" key="2">
    <source>
        <dbReference type="Proteomes" id="UP000789702"/>
    </source>
</evidence>
<accession>A0ACA9M7N1</accession>
<sequence>MIEKVVREIKRTVQPYRGAEEKVVATRTFMLRVAKREGWSVVAEIRDSSDNDPMDAYFQDKLASAKLLAKNKQTKIKESSSPSGLLYTSIPVGFGV</sequence>
<comment type="caution">
    <text evidence="1">The sequence shown here is derived from an EMBL/GenBank/DDBJ whole genome shotgun (WGS) entry which is preliminary data.</text>
</comment>
<evidence type="ECO:0000313" key="1">
    <source>
        <dbReference type="EMBL" id="CAG8575269.1"/>
    </source>
</evidence>
<organism evidence="1 2">
    <name type="scientific">Dentiscutata heterogama</name>
    <dbReference type="NCBI Taxonomy" id="1316150"/>
    <lineage>
        <taxon>Eukaryota</taxon>
        <taxon>Fungi</taxon>
        <taxon>Fungi incertae sedis</taxon>
        <taxon>Mucoromycota</taxon>
        <taxon>Glomeromycotina</taxon>
        <taxon>Glomeromycetes</taxon>
        <taxon>Diversisporales</taxon>
        <taxon>Gigasporaceae</taxon>
        <taxon>Dentiscutata</taxon>
    </lineage>
</organism>
<keyword evidence="2" id="KW-1185">Reference proteome</keyword>
<dbReference type="EMBL" id="CAJVPU010007659">
    <property type="protein sequence ID" value="CAG8575269.1"/>
    <property type="molecule type" value="Genomic_DNA"/>
</dbReference>
<proteinExistence type="predicted"/>
<name>A0ACA9M7N1_9GLOM</name>
<protein>
    <submittedName>
        <fullName evidence="1">10106_t:CDS:1</fullName>
    </submittedName>
</protein>
<reference evidence="1" key="1">
    <citation type="submission" date="2021-06" db="EMBL/GenBank/DDBJ databases">
        <authorList>
            <person name="Kallberg Y."/>
            <person name="Tangrot J."/>
            <person name="Rosling A."/>
        </authorList>
    </citation>
    <scope>NUCLEOTIDE SEQUENCE</scope>
    <source>
        <strain evidence="1">IL203A</strain>
    </source>
</reference>